<feature type="signal peptide" evidence="2">
    <location>
        <begin position="1"/>
        <end position="22"/>
    </location>
</feature>
<proteinExistence type="predicted"/>
<evidence type="ECO:0000313" key="3">
    <source>
        <dbReference type="EMBL" id="TCD00195.1"/>
    </source>
</evidence>
<accession>A0A4R0NMB2</accession>
<evidence type="ECO:0000256" key="2">
    <source>
        <dbReference type="SAM" id="SignalP"/>
    </source>
</evidence>
<name>A0A4R0NMB2_9SPHI</name>
<evidence type="ECO:0000256" key="1">
    <source>
        <dbReference type="ARBA" id="ARBA00022729"/>
    </source>
</evidence>
<organism evidence="3 4">
    <name type="scientific">Pedobacter psychroterrae</name>
    <dbReference type="NCBI Taxonomy" id="2530453"/>
    <lineage>
        <taxon>Bacteria</taxon>
        <taxon>Pseudomonadati</taxon>
        <taxon>Bacteroidota</taxon>
        <taxon>Sphingobacteriia</taxon>
        <taxon>Sphingobacteriales</taxon>
        <taxon>Sphingobacteriaceae</taxon>
        <taxon>Pedobacter</taxon>
    </lineage>
</organism>
<dbReference type="SUPFAM" id="SSF69318">
    <property type="entry name" value="Integrin alpha N-terminal domain"/>
    <property type="match status" value="1"/>
</dbReference>
<dbReference type="OrthoDB" id="9816120at2"/>
<dbReference type="EMBL" id="SJSL01000004">
    <property type="protein sequence ID" value="TCD00195.1"/>
    <property type="molecule type" value="Genomic_DNA"/>
</dbReference>
<dbReference type="Gene3D" id="2.130.10.130">
    <property type="entry name" value="Integrin alpha, N-terminal"/>
    <property type="match status" value="2"/>
</dbReference>
<dbReference type="Pfam" id="PF13517">
    <property type="entry name" value="FG-GAP_3"/>
    <property type="match status" value="2"/>
</dbReference>
<sequence length="398" mass="44247">MNGKLLVAALMAGTGLYGGAAAAQKNKELKFKKHVISTEFYSEGGAIGDVNKDGRMDVIAGAFWYEAPAAKKGEAAVWTKHEVYKPGKFDWNTGYSDSFLNHAMDVDQDGWIDYIRVDFPGEAAVWYQNPGNAVGHWKAHPLYTSVGNESPLFVDVDGDGREDLICADSKGNRMVWLESPKAKGATEWTAHVISDVKDRGTHQFTHGLGFGDVNKDGRKDVVIRSGWWESPADPKQKNWAWHPANLGEDASQMYVMDLDQDGDMDVISSSAHAYGIWWHEQVVDADGGITWKKHDIMTTFSQTHGLGLVDMNKDGNADLVTGKRFWAHQGHDPGEREPAVLYWFEYKPGKVPSWTPHLIDSDSGNGLQTNAVDMNKDKLVDIVVVNKKGVFYFERVKK</sequence>
<evidence type="ECO:0000313" key="4">
    <source>
        <dbReference type="Proteomes" id="UP000293347"/>
    </source>
</evidence>
<dbReference type="Proteomes" id="UP000293347">
    <property type="component" value="Unassembled WGS sequence"/>
</dbReference>
<protein>
    <submittedName>
        <fullName evidence="3">VCBS repeat-containing protein</fullName>
    </submittedName>
</protein>
<dbReference type="InterPro" id="IPR028994">
    <property type="entry name" value="Integrin_alpha_N"/>
</dbReference>
<dbReference type="AlphaFoldDB" id="A0A4R0NMB2"/>
<reference evidence="3 4" key="1">
    <citation type="submission" date="2019-02" db="EMBL/GenBank/DDBJ databases">
        <title>Pedobacter sp. RP-1-14 sp. nov., isolated from Arctic soil.</title>
        <authorList>
            <person name="Dahal R.H."/>
        </authorList>
    </citation>
    <scope>NUCLEOTIDE SEQUENCE [LARGE SCALE GENOMIC DNA]</scope>
    <source>
        <strain evidence="3 4">RP-1-14</strain>
    </source>
</reference>
<feature type="chain" id="PRO_5020700736" evidence="2">
    <location>
        <begin position="23"/>
        <end position="398"/>
    </location>
</feature>
<keyword evidence="4" id="KW-1185">Reference proteome</keyword>
<dbReference type="InterPro" id="IPR013517">
    <property type="entry name" value="FG-GAP"/>
</dbReference>
<keyword evidence="1 2" id="KW-0732">Signal</keyword>
<comment type="caution">
    <text evidence="3">The sequence shown here is derived from an EMBL/GenBank/DDBJ whole genome shotgun (WGS) entry which is preliminary data.</text>
</comment>
<dbReference type="PANTHER" id="PTHR44103">
    <property type="entry name" value="PROPROTEIN CONVERTASE P"/>
    <property type="match status" value="1"/>
</dbReference>
<gene>
    <name evidence="3" type="ORF">EZ437_15905</name>
</gene>
<dbReference type="RefSeq" id="WP_131597050.1">
    <property type="nucleotide sequence ID" value="NZ_SJSL01000004.1"/>
</dbReference>
<dbReference type="PANTHER" id="PTHR44103:SF1">
    <property type="entry name" value="PROPROTEIN CONVERTASE P"/>
    <property type="match status" value="1"/>
</dbReference>